<dbReference type="SMART" id="SM00102">
    <property type="entry name" value="ADF"/>
    <property type="match status" value="1"/>
</dbReference>
<gene>
    <name evidence="4" type="ORF">Cvel_10253</name>
</gene>
<protein>
    <recommendedName>
        <fullName evidence="3">ADF-H domain-containing protein</fullName>
    </recommendedName>
</protein>
<dbReference type="PhylomeDB" id="A0A0G4I211"/>
<dbReference type="VEuPathDB" id="CryptoDB:Cvel_10253"/>
<dbReference type="InterPro" id="IPR017904">
    <property type="entry name" value="ADF/Cofilin"/>
</dbReference>
<dbReference type="EMBL" id="CDMZ01004782">
    <property type="protein sequence ID" value="CEM50897.1"/>
    <property type="molecule type" value="Genomic_DNA"/>
</dbReference>
<sequence length="119" mass="13505">MKIRSKYRYLIFKMIGDKKLEIESEGPKEATYSDFTKALPDDGCRYAVVDVPYTLPDGRAQSKLVFFHWAPDNGASVKDKMVYSSAKVAIKDRLAGTQREVQANERDELDEATIVKLVQ</sequence>
<keyword evidence="2" id="KW-0009">Actin-binding</keyword>
<evidence type="ECO:0000313" key="4">
    <source>
        <dbReference type="EMBL" id="CEM50897.1"/>
    </source>
</evidence>
<dbReference type="Gene3D" id="3.40.20.10">
    <property type="entry name" value="Severin"/>
    <property type="match status" value="1"/>
</dbReference>
<dbReference type="InterPro" id="IPR029006">
    <property type="entry name" value="ADF-H/Gelsolin-like_dom_sf"/>
</dbReference>
<comment type="similarity">
    <text evidence="1">Belongs to the actin-binding proteins ADF family.</text>
</comment>
<dbReference type="InterPro" id="IPR002108">
    <property type="entry name" value="ADF-H"/>
</dbReference>
<dbReference type="GO" id="GO:0030042">
    <property type="term" value="P:actin filament depolymerization"/>
    <property type="evidence" value="ECO:0007669"/>
    <property type="project" value="InterPro"/>
</dbReference>
<proteinExistence type="inferred from homology"/>
<evidence type="ECO:0000256" key="1">
    <source>
        <dbReference type="ARBA" id="ARBA00006844"/>
    </source>
</evidence>
<feature type="domain" description="ADF-H" evidence="3">
    <location>
        <begin position="1"/>
        <end position="119"/>
    </location>
</feature>
<reference evidence="4" key="1">
    <citation type="submission" date="2014-11" db="EMBL/GenBank/DDBJ databases">
        <authorList>
            <person name="Otto D Thomas"/>
            <person name="Naeem Raeece"/>
        </authorList>
    </citation>
    <scope>NUCLEOTIDE SEQUENCE</scope>
</reference>
<dbReference type="GO" id="GO:0015629">
    <property type="term" value="C:actin cytoskeleton"/>
    <property type="evidence" value="ECO:0007669"/>
    <property type="project" value="InterPro"/>
</dbReference>
<dbReference type="GO" id="GO:0003779">
    <property type="term" value="F:actin binding"/>
    <property type="evidence" value="ECO:0007669"/>
    <property type="project" value="UniProtKB-KW"/>
</dbReference>
<name>A0A0G4I211_9ALVE</name>
<dbReference type="Pfam" id="PF00241">
    <property type="entry name" value="Cofilin_ADF"/>
    <property type="match status" value="1"/>
</dbReference>
<dbReference type="SUPFAM" id="SSF55753">
    <property type="entry name" value="Actin depolymerizing proteins"/>
    <property type="match status" value="1"/>
</dbReference>
<organism evidence="4">
    <name type="scientific">Chromera velia CCMP2878</name>
    <dbReference type="NCBI Taxonomy" id="1169474"/>
    <lineage>
        <taxon>Eukaryota</taxon>
        <taxon>Sar</taxon>
        <taxon>Alveolata</taxon>
        <taxon>Colpodellida</taxon>
        <taxon>Chromeraceae</taxon>
        <taxon>Chromera</taxon>
    </lineage>
</organism>
<dbReference type="AlphaFoldDB" id="A0A0G4I211"/>
<dbReference type="PROSITE" id="PS51263">
    <property type="entry name" value="ADF_H"/>
    <property type="match status" value="1"/>
</dbReference>
<evidence type="ECO:0000259" key="3">
    <source>
        <dbReference type="PROSITE" id="PS51263"/>
    </source>
</evidence>
<dbReference type="CDD" id="cd11286">
    <property type="entry name" value="ADF_cofilin_like"/>
    <property type="match status" value="1"/>
</dbReference>
<evidence type="ECO:0000256" key="2">
    <source>
        <dbReference type="ARBA" id="ARBA00023203"/>
    </source>
</evidence>
<dbReference type="PANTHER" id="PTHR11913">
    <property type="entry name" value="COFILIN-RELATED"/>
    <property type="match status" value="1"/>
</dbReference>
<accession>A0A0G4I211</accession>